<gene>
    <name evidence="7" type="ORF">SAMN05421736_101176</name>
</gene>
<accession>A0A1H3GHN4</accession>
<dbReference type="InterPro" id="IPR009057">
    <property type="entry name" value="Homeodomain-like_sf"/>
</dbReference>
<dbReference type="EMBL" id="FNPI01000001">
    <property type="protein sequence ID" value="SDY02882.1"/>
    <property type="molecule type" value="Genomic_DNA"/>
</dbReference>
<feature type="domain" description="HTH araC/xylS-type" evidence="5">
    <location>
        <begin position="422"/>
        <end position="520"/>
    </location>
</feature>
<dbReference type="PROSITE" id="PS00041">
    <property type="entry name" value="HTH_ARAC_FAMILY_1"/>
    <property type="match status" value="1"/>
</dbReference>
<dbReference type="InterPro" id="IPR018062">
    <property type="entry name" value="HTH_AraC-typ_CS"/>
</dbReference>
<dbReference type="Pfam" id="PF12833">
    <property type="entry name" value="HTH_18"/>
    <property type="match status" value="1"/>
</dbReference>
<evidence type="ECO:0000256" key="4">
    <source>
        <dbReference type="PROSITE-ProRule" id="PRU00169"/>
    </source>
</evidence>
<reference evidence="8" key="1">
    <citation type="submission" date="2016-10" db="EMBL/GenBank/DDBJ databases">
        <authorList>
            <person name="Varghese N."/>
            <person name="Submissions S."/>
        </authorList>
    </citation>
    <scope>NUCLEOTIDE SEQUENCE [LARGE SCALE GENOMIC DNA]</scope>
    <source>
        <strain evidence="8">SP</strain>
    </source>
</reference>
<evidence type="ECO:0000259" key="6">
    <source>
        <dbReference type="PROSITE" id="PS50110"/>
    </source>
</evidence>
<name>A0A1H3GHN4_9BACI</name>
<organism evidence="7 8">
    <name type="scientific">Evansella caseinilytica</name>
    <dbReference type="NCBI Taxonomy" id="1503961"/>
    <lineage>
        <taxon>Bacteria</taxon>
        <taxon>Bacillati</taxon>
        <taxon>Bacillota</taxon>
        <taxon>Bacilli</taxon>
        <taxon>Bacillales</taxon>
        <taxon>Bacillaceae</taxon>
        <taxon>Evansella</taxon>
    </lineage>
</organism>
<dbReference type="InterPro" id="IPR020449">
    <property type="entry name" value="Tscrpt_reg_AraC-type_HTH"/>
</dbReference>
<evidence type="ECO:0000313" key="7">
    <source>
        <dbReference type="EMBL" id="SDY02882.1"/>
    </source>
</evidence>
<dbReference type="Proteomes" id="UP000198935">
    <property type="component" value="Unassembled WGS sequence"/>
</dbReference>
<keyword evidence="1" id="KW-0805">Transcription regulation</keyword>
<dbReference type="Pfam" id="PF00072">
    <property type="entry name" value="Response_reg"/>
    <property type="match status" value="1"/>
</dbReference>
<evidence type="ECO:0000259" key="5">
    <source>
        <dbReference type="PROSITE" id="PS01124"/>
    </source>
</evidence>
<dbReference type="PRINTS" id="PR00032">
    <property type="entry name" value="HTHARAC"/>
</dbReference>
<feature type="domain" description="Response regulatory" evidence="6">
    <location>
        <begin position="3"/>
        <end position="119"/>
    </location>
</feature>
<evidence type="ECO:0000256" key="1">
    <source>
        <dbReference type="ARBA" id="ARBA00023015"/>
    </source>
</evidence>
<dbReference type="PROSITE" id="PS01124">
    <property type="entry name" value="HTH_ARAC_FAMILY_2"/>
    <property type="match status" value="1"/>
</dbReference>
<dbReference type="PROSITE" id="PS50110">
    <property type="entry name" value="RESPONSE_REGULATORY"/>
    <property type="match status" value="1"/>
</dbReference>
<dbReference type="SUPFAM" id="SSF52172">
    <property type="entry name" value="CheY-like"/>
    <property type="match status" value="1"/>
</dbReference>
<keyword evidence="4" id="KW-0597">Phosphoprotein</keyword>
<dbReference type="SMART" id="SM00448">
    <property type="entry name" value="REC"/>
    <property type="match status" value="1"/>
</dbReference>
<dbReference type="AlphaFoldDB" id="A0A1H3GHN4"/>
<dbReference type="InterPro" id="IPR011006">
    <property type="entry name" value="CheY-like_superfamily"/>
</dbReference>
<dbReference type="InterPro" id="IPR018060">
    <property type="entry name" value="HTH_AraC"/>
</dbReference>
<dbReference type="PANTHER" id="PTHR43280">
    <property type="entry name" value="ARAC-FAMILY TRANSCRIPTIONAL REGULATOR"/>
    <property type="match status" value="1"/>
</dbReference>
<dbReference type="GO" id="GO:0000160">
    <property type="term" value="P:phosphorelay signal transduction system"/>
    <property type="evidence" value="ECO:0007669"/>
    <property type="project" value="InterPro"/>
</dbReference>
<dbReference type="SMART" id="SM00342">
    <property type="entry name" value="HTH_ARAC"/>
    <property type="match status" value="1"/>
</dbReference>
<dbReference type="Gene3D" id="3.40.50.2300">
    <property type="match status" value="1"/>
</dbReference>
<dbReference type="GO" id="GO:0003700">
    <property type="term" value="F:DNA-binding transcription factor activity"/>
    <property type="evidence" value="ECO:0007669"/>
    <property type="project" value="InterPro"/>
</dbReference>
<dbReference type="PANTHER" id="PTHR43280:SF2">
    <property type="entry name" value="HTH-TYPE TRANSCRIPTIONAL REGULATOR EXSA"/>
    <property type="match status" value="1"/>
</dbReference>
<sequence length="520" mass="60572">MFKVLIVDDEPMERKGLRKIISDTSLPIVIEEADNGRSAIFKAEEFRPDIVFMDIKMPGIDGVEAAKEIKKMNRFVHIFMVTAFDTFEYARQVMKIGIKDYILKPSTTEEIIEPLTTALHEIELDREKRAEEIILRDNYRRALSIVQSKVITSMLVDDSMDDNVIELELEENFQKESFVMVFAFQSIQPEPADDQQKRKRFISAVQSELLHYYPNHYVGEESMGQFPVLIQLPAKNDNHNKNVKERMMTCGNQIISKVRKLYPDYQLSLGIGQIYQEIDQFVHSYHEALFALSSLKQPNQCRHYNQHLKEKTEMNQVNYPYQLEKKLLETVTAGLVDGVSPQFTNYLQALVAYCEAHGEAVEEKLSEFFILLSRQIIDCGISMSINRKFAETNTMKHIQDELIRISRHIHKMYYAQNRDVVLIAKNYLADHYNKTLTLEEVADVVQLSPQYFSKVFKSRAGSSFIDYLTELRVEKAKELIRTNEKSVKEICFEVGYKDPNYFSRVFKKYTGFSPSEFRHS</sequence>
<dbReference type="STRING" id="1503961.SAMN05421736_101176"/>
<dbReference type="InterPro" id="IPR041522">
    <property type="entry name" value="CdaR_GGDEF"/>
</dbReference>
<dbReference type="CDD" id="cd17536">
    <property type="entry name" value="REC_YesN-like"/>
    <property type="match status" value="1"/>
</dbReference>
<dbReference type="Pfam" id="PF17853">
    <property type="entry name" value="GGDEF_2"/>
    <property type="match status" value="1"/>
</dbReference>
<evidence type="ECO:0000256" key="3">
    <source>
        <dbReference type="ARBA" id="ARBA00023163"/>
    </source>
</evidence>
<keyword evidence="3" id="KW-0804">Transcription</keyword>
<keyword evidence="2" id="KW-0238">DNA-binding</keyword>
<evidence type="ECO:0000313" key="8">
    <source>
        <dbReference type="Proteomes" id="UP000198935"/>
    </source>
</evidence>
<evidence type="ECO:0000256" key="2">
    <source>
        <dbReference type="ARBA" id="ARBA00023125"/>
    </source>
</evidence>
<proteinExistence type="predicted"/>
<feature type="modified residue" description="4-aspartylphosphate" evidence="4">
    <location>
        <position position="54"/>
    </location>
</feature>
<protein>
    <submittedName>
        <fullName evidence="7">Two-component system, response regulator YesN</fullName>
    </submittedName>
</protein>
<dbReference type="InterPro" id="IPR001789">
    <property type="entry name" value="Sig_transdc_resp-reg_receiver"/>
</dbReference>
<keyword evidence="8" id="KW-1185">Reference proteome</keyword>
<dbReference type="SUPFAM" id="SSF46689">
    <property type="entry name" value="Homeodomain-like"/>
    <property type="match status" value="2"/>
</dbReference>
<dbReference type="Gene3D" id="1.10.10.60">
    <property type="entry name" value="Homeodomain-like"/>
    <property type="match status" value="2"/>
</dbReference>
<dbReference type="OrthoDB" id="9794370at2"/>
<dbReference type="GO" id="GO:0043565">
    <property type="term" value="F:sequence-specific DNA binding"/>
    <property type="evidence" value="ECO:0007669"/>
    <property type="project" value="InterPro"/>
</dbReference>